<sequence length="247" mass="28454">MNPICSKFIQPTVNAIGRRIALAQTRNTYIFRHVFVPPATPPGQHQRPPTELQNFRKYELVEEETEKPADPLKVILLQDVEGIGHQFDIVEVDRELARNDLLLTKKAAYCSPFDLKYYGDMKERMKEELAKRVRIPYEYLKIGRELQKLVVPLHVSMDNPWTLNRSIVTASLRQMGVDVLDNGVFLPKETISGPNFDYEAKLTRFYVVINKQYIVPMIGRISHISADDSKQALYPDAAKQPSEEQLR</sequence>
<reference evidence="2" key="1">
    <citation type="submission" date="2022-11" db="UniProtKB">
        <authorList>
            <consortium name="WormBaseParasite"/>
        </authorList>
    </citation>
    <scope>IDENTIFICATION</scope>
</reference>
<organism evidence="1 2">
    <name type="scientific">Panagrolaimus sp. ES5</name>
    <dbReference type="NCBI Taxonomy" id="591445"/>
    <lineage>
        <taxon>Eukaryota</taxon>
        <taxon>Metazoa</taxon>
        <taxon>Ecdysozoa</taxon>
        <taxon>Nematoda</taxon>
        <taxon>Chromadorea</taxon>
        <taxon>Rhabditida</taxon>
        <taxon>Tylenchina</taxon>
        <taxon>Panagrolaimomorpha</taxon>
        <taxon>Panagrolaimoidea</taxon>
        <taxon>Panagrolaimidae</taxon>
        <taxon>Panagrolaimus</taxon>
    </lineage>
</organism>
<name>A0AC34FXZ0_9BILA</name>
<dbReference type="Proteomes" id="UP000887579">
    <property type="component" value="Unplaced"/>
</dbReference>
<proteinExistence type="predicted"/>
<accession>A0AC34FXZ0</accession>
<evidence type="ECO:0000313" key="1">
    <source>
        <dbReference type="Proteomes" id="UP000887579"/>
    </source>
</evidence>
<evidence type="ECO:0000313" key="2">
    <source>
        <dbReference type="WBParaSite" id="ES5_v2.g22320.t1"/>
    </source>
</evidence>
<dbReference type="WBParaSite" id="ES5_v2.g22320.t1">
    <property type="protein sequence ID" value="ES5_v2.g22320.t1"/>
    <property type="gene ID" value="ES5_v2.g22320"/>
</dbReference>
<protein>
    <submittedName>
        <fullName evidence="2">Large ribosomal subunit protein bL9m</fullName>
    </submittedName>
</protein>